<dbReference type="OMA" id="KEINHGH"/>
<evidence type="ECO:0000313" key="7">
    <source>
        <dbReference type="Proteomes" id="UP000092993"/>
    </source>
</evidence>
<feature type="compositionally biased region" description="Basic residues" evidence="4">
    <location>
        <begin position="491"/>
        <end position="500"/>
    </location>
</feature>
<dbReference type="OrthoDB" id="2801221at2759"/>
<evidence type="ECO:0000313" key="6">
    <source>
        <dbReference type="EMBL" id="OBZ75404.1"/>
    </source>
</evidence>
<organism evidence="6 7">
    <name type="scientific">Grifola frondosa</name>
    <name type="common">Maitake</name>
    <name type="synonym">Polyporus frondosus</name>
    <dbReference type="NCBI Taxonomy" id="5627"/>
    <lineage>
        <taxon>Eukaryota</taxon>
        <taxon>Fungi</taxon>
        <taxon>Dikarya</taxon>
        <taxon>Basidiomycota</taxon>
        <taxon>Agaricomycotina</taxon>
        <taxon>Agaricomycetes</taxon>
        <taxon>Polyporales</taxon>
        <taxon>Grifolaceae</taxon>
        <taxon>Grifola</taxon>
    </lineage>
</organism>
<dbReference type="InterPro" id="IPR007021">
    <property type="entry name" value="DUF659"/>
</dbReference>
<dbReference type="PROSITE" id="PS50600">
    <property type="entry name" value="ULP_PROTEASE"/>
    <property type="match status" value="1"/>
</dbReference>
<dbReference type="GO" id="GO:0008234">
    <property type="term" value="F:cysteine-type peptidase activity"/>
    <property type="evidence" value="ECO:0007669"/>
    <property type="project" value="InterPro"/>
</dbReference>
<evidence type="ECO:0000256" key="1">
    <source>
        <dbReference type="ARBA" id="ARBA00005234"/>
    </source>
</evidence>
<dbReference type="AlphaFoldDB" id="A0A1C7MK47"/>
<dbReference type="EMBL" id="LUGG01000004">
    <property type="protein sequence ID" value="OBZ75404.1"/>
    <property type="molecule type" value="Genomic_DNA"/>
</dbReference>
<protein>
    <recommendedName>
        <fullName evidence="5">Ubiquitin-like protease family profile domain-containing protein</fullName>
    </recommendedName>
</protein>
<dbReference type="InterPro" id="IPR003653">
    <property type="entry name" value="Peptidase_C48_C"/>
</dbReference>
<dbReference type="Proteomes" id="UP000092993">
    <property type="component" value="Unassembled WGS sequence"/>
</dbReference>
<name>A0A1C7MK47_GRIFR</name>
<dbReference type="SUPFAM" id="SSF54001">
    <property type="entry name" value="Cysteine proteinases"/>
    <property type="match status" value="1"/>
</dbReference>
<feature type="domain" description="Ubiquitin-like protease family profile" evidence="5">
    <location>
        <begin position="194"/>
        <end position="368"/>
    </location>
</feature>
<feature type="region of interest" description="Disordered" evidence="4">
    <location>
        <begin position="1090"/>
        <end position="1112"/>
    </location>
</feature>
<comment type="caution">
    <text evidence="6">The sequence shown here is derived from an EMBL/GenBank/DDBJ whole genome shotgun (WGS) entry which is preliminary data.</text>
</comment>
<feature type="region of interest" description="Disordered" evidence="4">
    <location>
        <begin position="413"/>
        <end position="556"/>
    </location>
</feature>
<comment type="similarity">
    <text evidence="1">Belongs to the peptidase C48 family.</text>
</comment>
<evidence type="ECO:0000256" key="4">
    <source>
        <dbReference type="SAM" id="MobiDB-lite"/>
    </source>
</evidence>
<dbReference type="Pfam" id="PF02902">
    <property type="entry name" value="Peptidase_C48"/>
    <property type="match status" value="1"/>
</dbReference>
<accession>A0A1C7MK47</accession>
<feature type="compositionally biased region" description="Low complexity" evidence="4">
    <location>
        <begin position="418"/>
        <end position="443"/>
    </location>
</feature>
<gene>
    <name evidence="6" type="ORF">A0H81_04594</name>
</gene>
<feature type="compositionally biased region" description="Polar residues" evidence="4">
    <location>
        <begin position="454"/>
        <end position="472"/>
    </location>
</feature>
<dbReference type="GO" id="GO:0006508">
    <property type="term" value="P:proteolysis"/>
    <property type="evidence" value="ECO:0007669"/>
    <property type="project" value="UniProtKB-KW"/>
</dbReference>
<evidence type="ECO:0000256" key="3">
    <source>
        <dbReference type="ARBA" id="ARBA00022801"/>
    </source>
</evidence>
<keyword evidence="3" id="KW-0378">Hydrolase</keyword>
<keyword evidence="2" id="KW-0645">Protease</keyword>
<dbReference type="SUPFAM" id="SSF53098">
    <property type="entry name" value="Ribonuclease H-like"/>
    <property type="match status" value="1"/>
</dbReference>
<dbReference type="GO" id="GO:0019783">
    <property type="term" value="F:ubiquitin-like protein peptidase activity"/>
    <property type="evidence" value="ECO:0007669"/>
    <property type="project" value="UniProtKB-ARBA"/>
</dbReference>
<sequence>MPSNSGFFVARDWIGIGKSFDTAPDFVQQAFRDCLAIPSSLHSILLPARSCPVSTLISTSLPHAAEHSPSNLNFYFAPTPSNPQLGALRTRPIPPSGIVDSLLAIAGDQWMQGNNAICYAHLESDGVPIPLWVLSFWAGVHHLRQDVLYWSAANQWVSNRRIGDPTAPLRIAAEHAAILFHHLQWANELHSFEGRPAVRELTTFLSRNWLHSTHLCLMLELLQHDLESTAAGHGDSVRNTFFSQKLESCYRACCAQTMAPTQLPSWINDVGNKLSSGSQSALGLVFNINNVHWVAVVVDFVNRRILYSDPKGDPPPQNILATLTWWASFYNSDLPAADFVLDTLPCTLQGPDDHYSCGLLAVNSLQHYFLPQKYPLIPISDVDLARMHTMMAIVHAEEDDVISYQSLLGNSSSLDAASPETTLPSSPPLDTTSSENNETTPSSIPHLKRLRPSENVSTENCDTTPPSSSTPDIATDADATWDRIFAQTMAPRKRVKKAKKDKLTQNPKPKPKLTKVPGPSSLSCFESLLPKTQRDHDLDSDSNSDSEEYDTKVKTGRPRDAVIEQLICQAPRKKGQKQRRHQCVGPGCEWSLAGRAAPRVLEHSTRCRYLPPHLKALACQTSQSLLLGAKLEKLNQAAAAMGPEPTTVVPTVPRYHRRKQLKLRLDHAILKFLCVHGIAPHVVDSLEWKEIYEIANSRYHPVSSTTLADAQIPQEAEYVRSIQVKYLCTKINLTISYDGGALRSRQPFYTVHVSTAEREIFFVKGHPGKGESHTAEWIKKLLLEVIDSIGRTRFSGVTSDSTGNTKACRRLLCAMIPTIINLPDPVHHTALTIKDICQLEFFSPIIAELRKCLTFFSHSDDATNKLAKVRGLLGIGRGLERIGKTRFATIVHAAVAMRRCLPALREACTNHELDLDSQFRAYAAGYYPFSVPLADNETVLQWWQNLEKTSHADILACQILAVKLFSVVPNSMAANVLRQRLHSDSTVLSHRIKGPLAFEPLANRSILRYRHAHAQRVAPRVKAVEPVDDDDMDSDDEGAWLDDKPTKFTRSESFTLGSDVNLQDTRLLELLASDVASGDKSESIEHAIQDLQDIGENGGKDDTDWGEWDFSV</sequence>
<reference evidence="6 7" key="1">
    <citation type="submission" date="2016-03" db="EMBL/GenBank/DDBJ databases">
        <title>Whole genome sequencing of Grifola frondosa 9006-11.</title>
        <authorList>
            <person name="Min B."/>
            <person name="Park H."/>
            <person name="Kim J.-G."/>
            <person name="Cho H."/>
            <person name="Oh Y.-L."/>
            <person name="Kong W.-S."/>
            <person name="Choi I.-G."/>
        </authorList>
    </citation>
    <scope>NUCLEOTIDE SEQUENCE [LARGE SCALE GENOMIC DNA]</scope>
    <source>
        <strain evidence="6 7">9006-11</strain>
    </source>
</reference>
<evidence type="ECO:0000256" key="2">
    <source>
        <dbReference type="ARBA" id="ARBA00022670"/>
    </source>
</evidence>
<dbReference type="InterPro" id="IPR038765">
    <property type="entry name" value="Papain-like_cys_pep_sf"/>
</dbReference>
<proteinExistence type="inferred from homology"/>
<dbReference type="Gene3D" id="3.40.395.10">
    <property type="entry name" value="Adenoviral Proteinase, Chain A"/>
    <property type="match status" value="1"/>
</dbReference>
<keyword evidence="7" id="KW-1185">Reference proteome</keyword>
<evidence type="ECO:0000259" key="5">
    <source>
        <dbReference type="PROSITE" id="PS50600"/>
    </source>
</evidence>
<dbReference type="InterPro" id="IPR012337">
    <property type="entry name" value="RNaseH-like_sf"/>
</dbReference>
<dbReference type="STRING" id="5627.A0A1C7MK47"/>
<dbReference type="Pfam" id="PF04937">
    <property type="entry name" value="DUF659"/>
    <property type="match status" value="1"/>
</dbReference>